<evidence type="ECO:0000313" key="4">
    <source>
        <dbReference type="Proteomes" id="UP001150830"/>
    </source>
</evidence>
<organism evidence="3 4">
    <name type="scientific">Parathalassolituus penaei</name>
    <dbReference type="NCBI Taxonomy" id="2997323"/>
    <lineage>
        <taxon>Bacteria</taxon>
        <taxon>Pseudomonadati</taxon>
        <taxon>Pseudomonadota</taxon>
        <taxon>Gammaproteobacteria</taxon>
        <taxon>Oceanospirillales</taxon>
        <taxon>Oceanospirillaceae</taxon>
        <taxon>Parathalassolituus</taxon>
    </lineage>
</organism>
<dbReference type="EMBL" id="JAPNOA010000029">
    <property type="protein sequence ID" value="MCY0965844.1"/>
    <property type="molecule type" value="Genomic_DNA"/>
</dbReference>
<evidence type="ECO:0000256" key="1">
    <source>
        <dbReference type="SAM" id="MobiDB-lite"/>
    </source>
</evidence>
<dbReference type="InterPro" id="IPR014176">
    <property type="entry name" value="Phasin_subfam-3"/>
</dbReference>
<evidence type="ECO:0000259" key="2">
    <source>
        <dbReference type="Pfam" id="PF09361"/>
    </source>
</evidence>
<reference evidence="3" key="1">
    <citation type="submission" date="2022-11" db="EMBL/GenBank/DDBJ databases">
        <title>Parathalassolutuus dongxingensis gen. nov., sp. nov., a novel member of family Oceanospirillaceae isolated from a coastal shrimp pond in Guangxi, China.</title>
        <authorList>
            <person name="Chen H."/>
        </authorList>
    </citation>
    <scope>NUCLEOTIDE SEQUENCE</scope>
    <source>
        <strain evidence="3">G-43</strain>
    </source>
</reference>
<proteinExistence type="predicted"/>
<dbReference type="NCBIfam" id="TIGR02809">
    <property type="entry name" value="phasin_3"/>
    <property type="match status" value="1"/>
</dbReference>
<dbReference type="RefSeq" id="WP_283174055.1">
    <property type="nucleotide sequence ID" value="NZ_JAPNOA010000029.1"/>
</dbReference>
<accession>A0A9X3ITF3</accession>
<evidence type="ECO:0000313" key="3">
    <source>
        <dbReference type="EMBL" id="MCY0965844.1"/>
    </source>
</evidence>
<feature type="region of interest" description="Disordered" evidence="1">
    <location>
        <begin position="109"/>
        <end position="131"/>
    </location>
</feature>
<feature type="domain" description="Phasin" evidence="2">
    <location>
        <begin position="8"/>
        <end position="107"/>
    </location>
</feature>
<dbReference type="Pfam" id="PF09361">
    <property type="entry name" value="Phasin_2"/>
    <property type="match status" value="1"/>
</dbReference>
<keyword evidence="4" id="KW-1185">Reference proteome</keyword>
<dbReference type="Proteomes" id="UP001150830">
    <property type="component" value="Unassembled WGS sequence"/>
</dbReference>
<sequence length="131" mass="14349">MQDTILTAFTEQAKTMYAPMAKFNSLFVENMEKMTDFQLNAIKSYAEMGLDQMKKASDIKDAESMRSFTSAQAEAASALNKKIMEDAKTFSDMALEFKAQVESIMEEARTTAATTATTAKPATKTTAKTAA</sequence>
<gene>
    <name evidence="3" type="ORF">OUO13_11650</name>
</gene>
<name>A0A9X3ITF3_9GAMM</name>
<dbReference type="AlphaFoldDB" id="A0A9X3ITF3"/>
<protein>
    <submittedName>
        <fullName evidence="3">Phasin family protein</fullName>
    </submittedName>
</protein>
<comment type="caution">
    <text evidence="3">The sequence shown here is derived from an EMBL/GenBank/DDBJ whole genome shotgun (WGS) entry which is preliminary data.</text>
</comment>
<feature type="compositionally biased region" description="Low complexity" evidence="1">
    <location>
        <begin position="110"/>
        <end position="131"/>
    </location>
</feature>
<dbReference type="InterPro" id="IPR018968">
    <property type="entry name" value="Phasin"/>
</dbReference>